<evidence type="ECO:0000313" key="4">
    <source>
        <dbReference type="Proteomes" id="UP001204953"/>
    </source>
</evidence>
<dbReference type="InterPro" id="IPR025295">
    <property type="entry name" value="eCIS_core_dom"/>
</dbReference>
<organism evidence="3 4">
    <name type="scientific">Limnofasciculus baicalensis BBK-W-15</name>
    <dbReference type="NCBI Taxonomy" id="2699891"/>
    <lineage>
        <taxon>Bacteria</taxon>
        <taxon>Bacillati</taxon>
        <taxon>Cyanobacteriota</taxon>
        <taxon>Cyanophyceae</taxon>
        <taxon>Coleofasciculales</taxon>
        <taxon>Coleofasciculaceae</taxon>
        <taxon>Limnofasciculus</taxon>
        <taxon>Limnofasciculus baicalensis</taxon>
    </lineage>
</organism>
<protein>
    <submittedName>
        <fullName evidence="3">DUF4157 domain-containing protein</fullName>
    </submittedName>
</protein>
<feature type="compositionally biased region" description="Polar residues" evidence="1">
    <location>
        <begin position="91"/>
        <end position="100"/>
    </location>
</feature>
<dbReference type="InterPro" id="IPR049886">
    <property type="entry name" value="CFI_box_CTERM_dom"/>
</dbReference>
<gene>
    <name evidence="3" type="ORF">NJ959_12255</name>
</gene>
<keyword evidence="4" id="KW-1185">Reference proteome</keyword>
<dbReference type="EMBL" id="JAMZMM010000101">
    <property type="protein sequence ID" value="MCP2729229.1"/>
    <property type="molecule type" value="Genomic_DNA"/>
</dbReference>
<feature type="compositionally biased region" description="Polar residues" evidence="1">
    <location>
        <begin position="23"/>
        <end position="33"/>
    </location>
</feature>
<evidence type="ECO:0000256" key="1">
    <source>
        <dbReference type="SAM" id="MobiDB-lite"/>
    </source>
</evidence>
<reference evidence="3" key="1">
    <citation type="submission" date="2022-06" db="EMBL/GenBank/DDBJ databases">
        <title>New cyanobacteria of genus Symplocastrum in benthos of Lake Baikal.</title>
        <authorList>
            <person name="Sorokovikova E."/>
            <person name="Tikhonova I."/>
            <person name="Krasnopeev A."/>
            <person name="Evseev P."/>
            <person name="Gladkikh A."/>
            <person name="Belykh O."/>
        </authorList>
    </citation>
    <scope>NUCLEOTIDE SEQUENCE</scope>
    <source>
        <strain evidence="3">BBK-W-15</strain>
    </source>
</reference>
<sequence length="599" mass="66605">MRHQHLSKTQNGMPPSGEAIAPPQTQITHSSTHPIEQLQGSIGNRAVNQLLANQPLVQTKPLFQGLSHELLAESQTIQNNEPIQAKEADSVSVSEVQPENKTGLPDQLKTGIENLSGIGMDDVRVHYNSSKPTDVQALAYTQGTDIHVASGQEKHLPHEAWHIVQQKQGRVKPSFKLKNGIAIDDSPNLEREADIMGAKAKTISHKVHHNATIESNSFVQSPITANSTQQLTSNSSPNRDAIQRVAVDAWGGTFSDSNYAVKREKGYGNGTLIGAYIKITFTPNEHCPKNVKIGLMQIVRVIGADENPGLQKDVLKSTERWAIDRQSDSNPVYGSSDAESGKKSKTLTDNQPSILAERENPFKEDSPIIEVGAQLGERWRNDGQNAILTDDPRVFLNTNREQKMLFETTAVVLEGKYKGLALGTVSWGWTKAAGVQQLLLEPFQLVQNSGSTENFKNASKVWNEAAEEHELVPIPTIRDSNYRPSKCFLTTACVEYLGLSDDCEELTTLRRFRDTYLLSKSNGKDLVELYYEHSPKIVAAIHEQENKEEILKGLYRIIKQCVDSIQQGDNEWAYQTYCKMVIESKEKFIPKCLISIPSY</sequence>
<evidence type="ECO:0000259" key="2">
    <source>
        <dbReference type="Pfam" id="PF13699"/>
    </source>
</evidence>
<feature type="domain" description="eCIS core" evidence="2">
    <location>
        <begin position="104"/>
        <end position="169"/>
    </location>
</feature>
<feature type="region of interest" description="Disordered" evidence="1">
    <location>
        <begin position="326"/>
        <end position="360"/>
    </location>
</feature>
<dbReference type="NCBIfam" id="NF041770">
    <property type="entry name" value="CFI_box_CTERM"/>
    <property type="match status" value="1"/>
</dbReference>
<comment type="caution">
    <text evidence="3">The sequence shown here is derived from an EMBL/GenBank/DDBJ whole genome shotgun (WGS) entry which is preliminary data.</text>
</comment>
<dbReference type="RefSeq" id="WP_254012014.1">
    <property type="nucleotide sequence ID" value="NZ_JAMZMM010000101.1"/>
</dbReference>
<accession>A0AAE3GRJ2</accession>
<name>A0AAE3GRJ2_9CYAN</name>
<dbReference type="Proteomes" id="UP001204953">
    <property type="component" value="Unassembled WGS sequence"/>
</dbReference>
<dbReference type="Pfam" id="PF13699">
    <property type="entry name" value="eCIS_core"/>
    <property type="match status" value="1"/>
</dbReference>
<evidence type="ECO:0000313" key="3">
    <source>
        <dbReference type="EMBL" id="MCP2729229.1"/>
    </source>
</evidence>
<proteinExistence type="predicted"/>
<feature type="region of interest" description="Disordered" evidence="1">
    <location>
        <begin position="85"/>
        <end position="107"/>
    </location>
</feature>
<dbReference type="AlphaFoldDB" id="A0AAE3GRJ2"/>
<feature type="region of interest" description="Disordered" evidence="1">
    <location>
        <begin position="1"/>
        <end position="33"/>
    </location>
</feature>